<keyword evidence="4" id="KW-1185">Reference proteome</keyword>
<dbReference type="OrthoDB" id="4689212at2759"/>
<dbReference type="FunCoup" id="G8ZSK5">
    <property type="interactions" value="48"/>
</dbReference>
<dbReference type="GO" id="GO:0005576">
    <property type="term" value="C:extracellular region"/>
    <property type="evidence" value="ECO:0007669"/>
    <property type="project" value="TreeGrafter"/>
</dbReference>
<dbReference type="InterPro" id="IPR029482">
    <property type="entry name" value="HRXXH"/>
</dbReference>
<organism evidence="3 4">
    <name type="scientific">Torulaspora delbrueckii</name>
    <name type="common">Yeast</name>
    <name type="synonym">Candida colliculosa</name>
    <dbReference type="NCBI Taxonomy" id="4950"/>
    <lineage>
        <taxon>Eukaryota</taxon>
        <taxon>Fungi</taxon>
        <taxon>Dikarya</taxon>
        <taxon>Ascomycota</taxon>
        <taxon>Saccharomycotina</taxon>
        <taxon>Saccharomycetes</taxon>
        <taxon>Saccharomycetales</taxon>
        <taxon>Saccharomycetaceae</taxon>
        <taxon>Torulaspora</taxon>
    </lineage>
</organism>
<dbReference type="GO" id="GO:0008237">
    <property type="term" value="F:metallopeptidase activity"/>
    <property type="evidence" value="ECO:0007669"/>
    <property type="project" value="InterPro"/>
</dbReference>
<evidence type="ECO:0000259" key="2">
    <source>
        <dbReference type="Pfam" id="PF13933"/>
    </source>
</evidence>
<evidence type="ECO:0000256" key="1">
    <source>
        <dbReference type="SAM" id="SignalP"/>
    </source>
</evidence>
<dbReference type="KEGG" id="tdl:TDEL_0D00150"/>
<dbReference type="InterPro" id="IPR024079">
    <property type="entry name" value="MetalloPept_cat_dom_sf"/>
</dbReference>
<dbReference type="HOGENOM" id="CLU_048223_1_0_1"/>
<evidence type="ECO:0000313" key="4">
    <source>
        <dbReference type="Proteomes" id="UP000005627"/>
    </source>
</evidence>
<feature type="chain" id="PRO_5003519635" description="Putative peptidase domain-containing protein" evidence="1">
    <location>
        <begin position="20"/>
        <end position="246"/>
    </location>
</feature>
<dbReference type="InParanoid" id="G8ZSK5"/>
<reference evidence="3 4" key="1">
    <citation type="journal article" date="2011" name="Proc. Natl. Acad. Sci. U.S.A.">
        <title>Evolutionary erosion of yeast sex chromosomes by mating-type switching accidents.</title>
        <authorList>
            <person name="Gordon J.L."/>
            <person name="Armisen D."/>
            <person name="Proux-Wera E."/>
            <person name="Oheigeartaigh S.S."/>
            <person name="Byrne K.P."/>
            <person name="Wolfe K.H."/>
        </authorList>
    </citation>
    <scope>NUCLEOTIDE SEQUENCE [LARGE SCALE GENOMIC DNA]</scope>
    <source>
        <strain evidence="4">ATCC 10662 / CBS 1146 / NBRC 0425 / NCYC 2629 / NRRL Y-866</strain>
    </source>
</reference>
<dbReference type="Pfam" id="PF13933">
    <property type="entry name" value="HRXXH"/>
    <property type="match status" value="1"/>
</dbReference>
<dbReference type="AlphaFoldDB" id="G8ZSK5"/>
<feature type="domain" description="Putative peptidase" evidence="2">
    <location>
        <begin position="29"/>
        <end position="245"/>
    </location>
</feature>
<name>G8ZSK5_TORDE</name>
<dbReference type="InterPro" id="IPR039124">
    <property type="entry name" value="PRA1-like"/>
</dbReference>
<dbReference type="Gene3D" id="3.40.390.10">
    <property type="entry name" value="Collagenase (Catalytic Domain)"/>
    <property type="match status" value="1"/>
</dbReference>
<dbReference type="eggNOG" id="ENOG502RTN8">
    <property type="taxonomic scope" value="Eukaryota"/>
</dbReference>
<dbReference type="GO" id="GO:0009277">
    <property type="term" value="C:fungal-type cell wall"/>
    <property type="evidence" value="ECO:0007669"/>
    <property type="project" value="TreeGrafter"/>
</dbReference>
<accession>G8ZSK5</accession>
<dbReference type="SUPFAM" id="SSF55486">
    <property type="entry name" value="Metalloproteases ('zincins'), catalytic domain"/>
    <property type="match status" value="1"/>
</dbReference>
<feature type="signal peptide" evidence="1">
    <location>
        <begin position="1"/>
        <end position="19"/>
    </location>
</feature>
<gene>
    <name evidence="3" type="primary">TDEL0D00150</name>
    <name evidence="3" type="ORF">TDEL_0D00150</name>
</gene>
<dbReference type="PANTHER" id="PTHR39399">
    <property type="entry name" value="PROTEIN ZPS1"/>
    <property type="match status" value="1"/>
</dbReference>
<dbReference type="PANTHER" id="PTHR39399:SF1">
    <property type="entry name" value="PROTEIN ZPS1"/>
    <property type="match status" value="1"/>
</dbReference>
<dbReference type="GO" id="GO:0005178">
    <property type="term" value="F:integrin binding"/>
    <property type="evidence" value="ECO:0007669"/>
    <property type="project" value="TreeGrafter"/>
</dbReference>
<dbReference type="GO" id="GO:0009986">
    <property type="term" value="C:cell surface"/>
    <property type="evidence" value="ECO:0007669"/>
    <property type="project" value="TreeGrafter"/>
</dbReference>
<dbReference type="STRING" id="1076872.G8ZSK5"/>
<dbReference type="GO" id="GO:0008270">
    <property type="term" value="F:zinc ion binding"/>
    <property type="evidence" value="ECO:0007669"/>
    <property type="project" value="TreeGrafter"/>
</dbReference>
<dbReference type="GeneID" id="11502034"/>
<evidence type="ECO:0000313" key="3">
    <source>
        <dbReference type="EMBL" id="CCE91599.1"/>
    </source>
</evidence>
<protein>
    <recommendedName>
        <fullName evidence="2">Putative peptidase domain-containing protein</fullName>
    </recommendedName>
</protein>
<keyword evidence="1" id="KW-0732">Signal</keyword>
<dbReference type="RefSeq" id="XP_003680810.1">
    <property type="nucleotide sequence ID" value="XM_003680762.1"/>
</dbReference>
<sequence length="246" mass="27340">MKLTSLSLLALTAFGETLAAPVVSTNSSAELETVLVEQFSIWPEPTFPEIYHTCNVTNTRMLNSAFKDSVEASAVAKRRLLDFGVDDVYYKRWFGNGSIFTVMGVLDHLIESSKEGVLFRCDDVDGLCAENPDYFAGHHRESAPSETVICDYFYQSKKPLSTVCFDGTIVEVGPKHYAGIDLLHRYLHVPSMSLDYVGEFAEGLNETLEYVENNATYAVRNTDNYLYYIADVYTSSVIPGGCLGDI</sequence>
<proteinExistence type="predicted"/>
<dbReference type="EMBL" id="HE616745">
    <property type="protein sequence ID" value="CCE91599.1"/>
    <property type="molecule type" value="Genomic_DNA"/>
</dbReference>
<dbReference type="Proteomes" id="UP000005627">
    <property type="component" value="Chromosome 4"/>
</dbReference>